<dbReference type="Pfam" id="PF00005">
    <property type="entry name" value="ABC_tran"/>
    <property type="match status" value="1"/>
</dbReference>
<evidence type="ECO:0000256" key="1">
    <source>
        <dbReference type="ARBA" id="ARBA00022448"/>
    </source>
</evidence>
<dbReference type="GO" id="GO:0005524">
    <property type="term" value="F:ATP binding"/>
    <property type="evidence" value="ECO:0007669"/>
    <property type="project" value="UniProtKB-KW"/>
</dbReference>
<dbReference type="InterPro" id="IPR027417">
    <property type="entry name" value="P-loop_NTPase"/>
</dbReference>
<proteinExistence type="predicted"/>
<evidence type="ECO:0000313" key="5">
    <source>
        <dbReference type="EMBL" id="KGX92043.1"/>
    </source>
</evidence>
<dbReference type="EMBL" id="AVPE01000008">
    <property type="protein sequence ID" value="KGX92043.1"/>
    <property type="molecule type" value="Genomic_DNA"/>
</dbReference>
<dbReference type="OrthoDB" id="9804819at2"/>
<dbReference type="InterPro" id="IPR017871">
    <property type="entry name" value="ABC_transporter-like_CS"/>
</dbReference>
<evidence type="ECO:0000256" key="2">
    <source>
        <dbReference type="ARBA" id="ARBA00022741"/>
    </source>
</evidence>
<dbReference type="PROSITE" id="PS00211">
    <property type="entry name" value="ABC_TRANSPORTER_1"/>
    <property type="match status" value="1"/>
</dbReference>
<protein>
    <submittedName>
        <fullName evidence="5">Antibiotic ABC transporter ATP-binding protein</fullName>
    </submittedName>
</protein>
<dbReference type="Proteomes" id="UP000030528">
    <property type="component" value="Unassembled WGS sequence"/>
</dbReference>
<organism evidence="5 6">
    <name type="scientific">Pontibacillus halophilus JSM 076056 = DSM 19796</name>
    <dbReference type="NCBI Taxonomy" id="1385510"/>
    <lineage>
        <taxon>Bacteria</taxon>
        <taxon>Bacillati</taxon>
        <taxon>Bacillota</taxon>
        <taxon>Bacilli</taxon>
        <taxon>Bacillales</taxon>
        <taxon>Bacillaceae</taxon>
        <taxon>Pontibacillus</taxon>
    </lineage>
</organism>
<dbReference type="Gene3D" id="3.40.50.300">
    <property type="entry name" value="P-loop containing nucleotide triphosphate hydrolases"/>
    <property type="match status" value="1"/>
</dbReference>
<keyword evidence="3 5" id="KW-0067">ATP-binding</keyword>
<dbReference type="eggNOG" id="COG1131">
    <property type="taxonomic scope" value="Bacteria"/>
</dbReference>
<dbReference type="GO" id="GO:0016887">
    <property type="term" value="F:ATP hydrolysis activity"/>
    <property type="evidence" value="ECO:0007669"/>
    <property type="project" value="InterPro"/>
</dbReference>
<accession>A0A0A5GLG2</accession>
<dbReference type="PANTHER" id="PTHR43582:SF2">
    <property type="entry name" value="LINEARMYCIN RESISTANCE ATP-BINDING PROTEIN LNRL"/>
    <property type="match status" value="1"/>
</dbReference>
<evidence type="ECO:0000313" key="6">
    <source>
        <dbReference type="Proteomes" id="UP000030528"/>
    </source>
</evidence>
<sequence>MLTVSELKKEYRNHVAVDGINFTIKEGEIFGLLGPNGAGKSTTISMLSSLLKPSSGTILFRNVPIGDKKGALHKELGYVPQDLALYPEFTAVENLMFFGKLYKIPKRQLATRVYEVLEIVGLTNKAKDKVSTFSGGMKRRLNIACGLIHKPSLLFMDEPTVGIDPQSRNYILQMIKQLNNKGLTILYTSHYMEEVDFLCDRIAILDKGRIIEDGTKDELMRVLQTEEVLVMTLAQIDEGYIEAISQLDSVQSVQVQGTQVFVTLMDKATALKELFHTAEQWNVEVKGIEVSKPTLEDVFLHLTGRTLRD</sequence>
<name>A0A0A5GLG2_9BACI</name>
<dbReference type="PANTHER" id="PTHR43582">
    <property type="entry name" value="LINEARMYCIN RESISTANCE ATP-BINDING PROTEIN LNRL"/>
    <property type="match status" value="1"/>
</dbReference>
<dbReference type="SUPFAM" id="SSF52540">
    <property type="entry name" value="P-loop containing nucleoside triphosphate hydrolases"/>
    <property type="match status" value="1"/>
</dbReference>
<feature type="domain" description="ABC transporter" evidence="4">
    <location>
        <begin position="2"/>
        <end position="232"/>
    </location>
</feature>
<dbReference type="AlphaFoldDB" id="A0A0A5GLG2"/>
<dbReference type="InterPro" id="IPR003593">
    <property type="entry name" value="AAA+_ATPase"/>
</dbReference>
<dbReference type="InterPro" id="IPR003439">
    <property type="entry name" value="ABC_transporter-like_ATP-bd"/>
</dbReference>
<comment type="caution">
    <text evidence="5">The sequence shown here is derived from an EMBL/GenBank/DDBJ whole genome shotgun (WGS) entry which is preliminary data.</text>
</comment>
<dbReference type="Pfam" id="PF13732">
    <property type="entry name" value="DrrA1-3_C"/>
    <property type="match status" value="1"/>
</dbReference>
<dbReference type="PROSITE" id="PS50893">
    <property type="entry name" value="ABC_TRANSPORTER_2"/>
    <property type="match status" value="1"/>
</dbReference>
<dbReference type="InterPro" id="IPR025302">
    <property type="entry name" value="DrrA1/2-like_C"/>
</dbReference>
<evidence type="ECO:0000256" key="3">
    <source>
        <dbReference type="ARBA" id="ARBA00022840"/>
    </source>
</evidence>
<dbReference type="RefSeq" id="WP_026799278.1">
    <property type="nucleotide sequence ID" value="NZ_AULI01000002.1"/>
</dbReference>
<keyword evidence="6" id="KW-1185">Reference proteome</keyword>
<reference evidence="5 6" key="1">
    <citation type="submission" date="2013-08" db="EMBL/GenBank/DDBJ databases">
        <authorList>
            <person name="Huang J."/>
            <person name="Wang G."/>
        </authorList>
    </citation>
    <scope>NUCLEOTIDE SEQUENCE [LARGE SCALE GENOMIC DNA]</scope>
    <source>
        <strain evidence="5 6">JSM 076056</strain>
    </source>
</reference>
<dbReference type="STRING" id="1385510.GCA_000425205_00488"/>
<keyword evidence="2" id="KW-0547">Nucleotide-binding</keyword>
<keyword evidence="1" id="KW-0813">Transport</keyword>
<gene>
    <name evidence="5" type="ORF">N781_03245</name>
</gene>
<dbReference type="SMART" id="SM00382">
    <property type="entry name" value="AAA"/>
    <property type="match status" value="1"/>
</dbReference>
<evidence type="ECO:0000259" key="4">
    <source>
        <dbReference type="PROSITE" id="PS50893"/>
    </source>
</evidence>